<keyword evidence="3" id="KW-1185">Reference proteome</keyword>
<dbReference type="Proteomes" id="UP000438476">
    <property type="component" value="Unassembled WGS sequence"/>
</dbReference>
<dbReference type="OrthoDB" id="9782977at2"/>
<dbReference type="PANTHER" id="PTHR38037">
    <property type="entry name" value="ZN_PROTEASE DOMAIN-CONTAINING PROTEIN"/>
    <property type="match status" value="1"/>
</dbReference>
<name>A0A6I4T3K1_9SPHN</name>
<evidence type="ECO:0000313" key="2">
    <source>
        <dbReference type="EMBL" id="MXO64721.1"/>
    </source>
</evidence>
<organism evidence="2 3">
    <name type="scientific">Altericroceibacterium endophyticum</name>
    <dbReference type="NCBI Taxonomy" id="1808508"/>
    <lineage>
        <taxon>Bacteria</taxon>
        <taxon>Pseudomonadati</taxon>
        <taxon>Pseudomonadota</taxon>
        <taxon>Alphaproteobacteria</taxon>
        <taxon>Sphingomonadales</taxon>
        <taxon>Erythrobacteraceae</taxon>
        <taxon>Altericroceibacterium</taxon>
    </lineage>
</organism>
<proteinExistence type="predicted"/>
<dbReference type="EMBL" id="WTYT01000001">
    <property type="protein sequence ID" value="MXO64721.1"/>
    <property type="molecule type" value="Genomic_DNA"/>
</dbReference>
<dbReference type="InterPro" id="IPR021109">
    <property type="entry name" value="Peptidase_aspartic_dom_sf"/>
</dbReference>
<dbReference type="GO" id="GO:0006508">
    <property type="term" value="P:proteolysis"/>
    <property type="evidence" value="ECO:0007669"/>
    <property type="project" value="UniProtKB-KW"/>
</dbReference>
<dbReference type="SUPFAM" id="SSF50630">
    <property type="entry name" value="Acid proteases"/>
    <property type="match status" value="1"/>
</dbReference>
<dbReference type="Pfam" id="PF05618">
    <property type="entry name" value="Zn_protease"/>
    <property type="match status" value="1"/>
</dbReference>
<evidence type="ECO:0000313" key="3">
    <source>
        <dbReference type="Proteomes" id="UP000438476"/>
    </source>
</evidence>
<sequence>MHLVGWREYAALPELGVQRLPAKIDTGARTSSLHAANIELFDRDEESWVRFELEFDGRTLLCEAPKVARRSITSSNGQTQRRLIIKTVLRLGNEQFRAEFSLADRSDMTFPLLIGRTSLRHRFLVDSGRSYLVSDSPETGRMKGLFT</sequence>
<reference evidence="2 3" key="1">
    <citation type="submission" date="2019-12" db="EMBL/GenBank/DDBJ databases">
        <title>Genomic-based taxomic classification of the family Erythrobacteraceae.</title>
        <authorList>
            <person name="Xu L."/>
        </authorList>
    </citation>
    <scope>NUCLEOTIDE SEQUENCE [LARGE SCALE GENOMIC DNA]</scope>
    <source>
        <strain evidence="2 3">LMG 29518</strain>
    </source>
</reference>
<protein>
    <submittedName>
        <fullName evidence="2">ATP-dependent zinc protease</fullName>
    </submittedName>
</protein>
<dbReference type="PANTHER" id="PTHR38037:SF2">
    <property type="entry name" value="ATP-DEPENDENT ZINC PROTEASE DOMAIN-CONTAINING PROTEIN-RELATED"/>
    <property type="match status" value="1"/>
</dbReference>
<accession>A0A6I4T3K1</accession>
<gene>
    <name evidence="2" type="ORF">GRI91_03020</name>
</gene>
<feature type="domain" description="Retropepsin-like aspartic endopeptidase" evidence="1">
    <location>
        <begin position="4"/>
        <end position="132"/>
    </location>
</feature>
<dbReference type="AlphaFoldDB" id="A0A6I4T3K1"/>
<comment type="caution">
    <text evidence="2">The sequence shown here is derived from an EMBL/GenBank/DDBJ whole genome shotgun (WGS) entry which is preliminary data.</text>
</comment>
<dbReference type="GO" id="GO:0008233">
    <property type="term" value="F:peptidase activity"/>
    <property type="evidence" value="ECO:0007669"/>
    <property type="project" value="UniProtKB-KW"/>
</dbReference>
<keyword evidence="2" id="KW-0378">Hydrolase</keyword>
<evidence type="ECO:0000259" key="1">
    <source>
        <dbReference type="Pfam" id="PF05618"/>
    </source>
</evidence>
<dbReference type="Gene3D" id="2.40.70.10">
    <property type="entry name" value="Acid Proteases"/>
    <property type="match status" value="1"/>
</dbReference>
<dbReference type="InterPro" id="IPR008503">
    <property type="entry name" value="Asp_endopeptidase"/>
</dbReference>
<keyword evidence="2" id="KW-0645">Protease</keyword>